<sequence>MANMREAKLVVGIASLCSVLAIVACLIVIPSLYATINEMHDEVFDGVSAFRVETDSAWIDMMDIQISVSPPSKPRENPFNSIFRQKRQNFRGLPSFCICEPPKITCPPGPPGPAGEAGPDGEGIEKEQKVARKASEAINKNKVSWDIHESKHF</sequence>
<dbReference type="EMBL" id="UYWY01002696">
    <property type="protein sequence ID" value="VDM28303.1"/>
    <property type="molecule type" value="Genomic_DNA"/>
</dbReference>
<evidence type="ECO:0000313" key="4">
    <source>
        <dbReference type="EMBL" id="VDM28303.1"/>
    </source>
</evidence>
<evidence type="ECO:0000256" key="1">
    <source>
        <dbReference type="ARBA" id="ARBA00022737"/>
    </source>
</evidence>
<reference evidence="6" key="1">
    <citation type="submission" date="2016-06" db="UniProtKB">
        <authorList>
            <consortium name="WormBaseParasite"/>
        </authorList>
    </citation>
    <scope>IDENTIFICATION</scope>
</reference>
<organism evidence="5 6">
    <name type="scientific">Toxocara canis</name>
    <name type="common">Canine roundworm</name>
    <dbReference type="NCBI Taxonomy" id="6265"/>
    <lineage>
        <taxon>Eukaryota</taxon>
        <taxon>Metazoa</taxon>
        <taxon>Ecdysozoa</taxon>
        <taxon>Nematoda</taxon>
        <taxon>Chromadorea</taxon>
        <taxon>Rhabditida</taxon>
        <taxon>Spirurina</taxon>
        <taxon>Ascaridomorpha</taxon>
        <taxon>Ascaridoidea</taxon>
        <taxon>Toxocaridae</taxon>
        <taxon>Toxocara</taxon>
    </lineage>
</organism>
<name>A0A183U266_TOXCA</name>
<dbReference type="Pfam" id="PF01484">
    <property type="entry name" value="Col_cuticle_N"/>
    <property type="match status" value="1"/>
</dbReference>
<dbReference type="InterPro" id="IPR002486">
    <property type="entry name" value="Col_cuticle_N"/>
</dbReference>
<dbReference type="GO" id="GO:0042302">
    <property type="term" value="F:structural constituent of cuticle"/>
    <property type="evidence" value="ECO:0007669"/>
    <property type="project" value="InterPro"/>
</dbReference>
<keyword evidence="5" id="KW-1185">Reference proteome</keyword>
<feature type="domain" description="Nematode cuticle collagen N-terminal" evidence="3">
    <location>
        <begin position="9"/>
        <end position="61"/>
    </location>
</feature>
<dbReference type="SMART" id="SM01088">
    <property type="entry name" value="Col_cuticle_N"/>
    <property type="match status" value="1"/>
</dbReference>
<dbReference type="PANTHER" id="PTHR24637:SF194">
    <property type="entry name" value="CUTICLE COLLAGEN 10-RELATED"/>
    <property type="match status" value="1"/>
</dbReference>
<feature type="compositionally biased region" description="Basic and acidic residues" evidence="2">
    <location>
        <begin position="123"/>
        <end position="135"/>
    </location>
</feature>
<evidence type="ECO:0000259" key="3">
    <source>
        <dbReference type="SMART" id="SM01088"/>
    </source>
</evidence>
<dbReference type="Proteomes" id="UP000050794">
    <property type="component" value="Unassembled WGS sequence"/>
</dbReference>
<accession>A0A183U266</accession>
<dbReference type="WBParaSite" id="TCNE_0000258601-mRNA-1">
    <property type="protein sequence ID" value="TCNE_0000258601-mRNA-1"/>
    <property type="gene ID" value="TCNE_0000258601"/>
</dbReference>
<proteinExistence type="predicted"/>
<feature type="region of interest" description="Disordered" evidence="2">
    <location>
        <begin position="108"/>
        <end position="138"/>
    </location>
</feature>
<gene>
    <name evidence="4" type="ORF">TCNE_LOCUS2586</name>
</gene>
<evidence type="ECO:0000313" key="5">
    <source>
        <dbReference type="Proteomes" id="UP000050794"/>
    </source>
</evidence>
<dbReference type="PROSITE" id="PS51257">
    <property type="entry name" value="PROKAR_LIPOPROTEIN"/>
    <property type="match status" value="1"/>
</dbReference>
<keyword evidence="1" id="KW-0677">Repeat</keyword>
<evidence type="ECO:0000256" key="2">
    <source>
        <dbReference type="SAM" id="MobiDB-lite"/>
    </source>
</evidence>
<protein>
    <submittedName>
        <fullName evidence="6">Col_cuticle_N domain-containing protein</fullName>
    </submittedName>
</protein>
<evidence type="ECO:0000313" key="6">
    <source>
        <dbReference type="WBParaSite" id="TCNE_0000258601-mRNA-1"/>
    </source>
</evidence>
<dbReference type="AlphaFoldDB" id="A0A183U266"/>
<reference evidence="4 5" key="2">
    <citation type="submission" date="2018-11" db="EMBL/GenBank/DDBJ databases">
        <authorList>
            <consortium name="Pathogen Informatics"/>
        </authorList>
    </citation>
    <scope>NUCLEOTIDE SEQUENCE [LARGE SCALE GENOMIC DNA]</scope>
</reference>
<dbReference type="PANTHER" id="PTHR24637">
    <property type="entry name" value="COLLAGEN"/>
    <property type="match status" value="1"/>
</dbReference>